<reference evidence="3" key="2">
    <citation type="submission" date="2013-07" db="EMBL/GenBank/DDBJ databases">
        <authorList>
            <consortium name="The Broad Institute Genome Sequencing Platform"/>
            <person name="Cuomo C."/>
            <person name="Litvintseva A."/>
            <person name="Chen Y."/>
            <person name="Heitman J."/>
            <person name="Sun S."/>
            <person name="Springer D."/>
            <person name="Dromer F."/>
            <person name="Young S.K."/>
            <person name="Zeng Q."/>
            <person name="Gargeya S."/>
            <person name="Fitzgerald M."/>
            <person name="Abouelleil A."/>
            <person name="Alvarado L."/>
            <person name="Berlin A.M."/>
            <person name="Chapman S.B."/>
            <person name="Dewar J."/>
            <person name="Goldberg J."/>
            <person name="Griggs A."/>
            <person name="Gujja S."/>
            <person name="Hansen M."/>
            <person name="Howarth C."/>
            <person name="Imamovic A."/>
            <person name="Larimer J."/>
            <person name="McCowan C."/>
            <person name="Murphy C."/>
            <person name="Pearson M."/>
            <person name="Priest M."/>
            <person name="Roberts A."/>
            <person name="Saif S."/>
            <person name="Shea T."/>
            <person name="Sykes S."/>
            <person name="Wortman J."/>
            <person name="Nusbaum C."/>
            <person name="Birren B."/>
        </authorList>
    </citation>
    <scope>NUCLEOTIDE SEQUENCE</scope>
    <source>
        <strain evidence="3">CBS 10118</strain>
    </source>
</reference>
<dbReference type="Proteomes" id="UP000092730">
    <property type="component" value="Chromosome 1"/>
</dbReference>
<dbReference type="VEuPathDB" id="FungiDB:I302_03718"/>
<evidence type="ECO:0000313" key="4">
    <source>
        <dbReference type="Proteomes" id="UP000092730"/>
    </source>
</evidence>
<evidence type="ECO:0000313" key="3">
    <source>
        <dbReference type="EMBL" id="WVW78392.1"/>
    </source>
</evidence>
<reference evidence="2" key="3">
    <citation type="submission" date="2014-01" db="EMBL/GenBank/DDBJ databases">
        <title>Evolution of pathogenesis and genome organization in the Tremellales.</title>
        <authorList>
            <person name="Cuomo C."/>
            <person name="Litvintseva A."/>
            <person name="Heitman J."/>
            <person name="Chen Y."/>
            <person name="Sun S."/>
            <person name="Springer D."/>
            <person name="Dromer F."/>
            <person name="Young S."/>
            <person name="Zeng Q."/>
            <person name="Chapman S."/>
            <person name="Gujja S."/>
            <person name="Saif S."/>
            <person name="Birren B."/>
        </authorList>
    </citation>
    <scope>NUCLEOTIDE SEQUENCE</scope>
    <source>
        <strain evidence="2">CBS 10118</strain>
    </source>
</reference>
<gene>
    <name evidence="2" type="ORF">I302_03718</name>
    <name evidence="3" type="ORF">I302_100346</name>
</gene>
<dbReference type="EMBL" id="KI894020">
    <property type="protein sequence ID" value="OCF26041.1"/>
    <property type="molecule type" value="Genomic_DNA"/>
</dbReference>
<dbReference type="GeneID" id="30208117"/>
<accession>A0A1B9G4V6</accession>
<reference evidence="2" key="1">
    <citation type="submission" date="2013-07" db="EMBL/GenBank/DDBJ databases">
        <title>The Genome Sequence of Cryptococcus bestiolae CBS10118.</title>
        <authorList>
            <consortium name="The Broad Institute Genome Sequencing Platform"/>
            <person name="Cuomo C."/>
            <person name="Litvintseva A."/>
            <person name="Chen Y."/>
            <person name="Heitman J."/>
            <person name="Sun S."/>
            <person name="Springer D."/>
            <person name="Dromer F."/>
            <person name="Young S.K."/>
            <person name="Zeng Q."/>
            <person name="Gargeya S."/>
            <person name="Fitzgerald M."/>
            <person name="Abouelleil A."/>
            <person name="Alvarado L."/>
            <person name="Berlin A.M."/>
            <person name="Chapman S.B."/>
            <person name="Dewar J."/>
            <person name="Goldberg J."/>
            <person name="Griggs A."/>
            <person name="Gujja S."/>
            <person name="Hansen M."/>
            <person name="Howarth C."/>
            <person name="Imamovic A."/>
            <person name="Larimer J."/>
            <person name="McCowan C."/>
            <person name="Murphy C."/>
            <person name="Pearson M."/>
            <person name="Priest M."/>
            <person name="Roberts A."/>
            <person name="Saif S."/>
            <person name="Shea T."/>
            <person name="Sykes S."/>
            <person name="Wortman J."/>
            <person name="Nusbaum C."/>
            <person name="Birren B."/>
        </authorList>
    </citation>
    <scope>NUCLEOTIDE SEQUENCE [LARGE SCALE GENOMIC DNA]</scope>
    <source>
        <strain evidence="2">CBS 10118</strain>
    </source>
</reference>
<sequence length="235" mass="25857">MMGSDIQDKVGSVLGLSNLTIKNPFINSGKGATPVEIRSASSKEPYDPCDPTNKRISVPVPDDRDFLVAIWDSLSPEEKMAQFAYGGYQPYFTSFSPSFIPSSNNVKGNASRSGEIGNQDISSSTTPPLTTGSSATSSTFTLHTPDTSPPTSPEPLAGPTQMNRLYGEDQLPQMILALTSDLGLTDDQKTQMERKVRDYFRRDELTLYMDGSGQRRGVRMEMQAGERQWAIWKEV</sequence>
<proteinExistence type="predicted"/>
<dbReference type="OrthoDB" id="10630127at2759"/>
<dbReference type="KEGG" id="kbi:30208117"/>
<dbReference type="EMBL" id="CP144541">
    <property type="protein sequence ID" value="WVW78392.1"/>
    <property type="molecule type" value="Genomic_DNA"/>
</dbReference>
<evidence type="ECO:0000313" key="2">
    <source>
        <dbReference type="EMBL" id="OCF26041.1"/>
    </source>
</evidence>
<feature type="compositionally biased region" description="Low complexity" evidence="1">
    <location>
        <begin position="122"/>
        <end position="146"/>
    </location>
</feature>
<feature type="region of interest" description="Disordered" evidence="1">
    <location>
        <begin position="104"/>
        <end position="162"/>
    </location>
</feature>
<evidence type="ECO:0000256" key="1">
    <source>
        <dbReference type="SAM" id="MobiDB-lite"/>
    </source>
</evidence>
<dbReference type="AlphaFoldDB" id="A0A1B9G4V6"/>
<name>A0A1B9G4V6_9TREE</name>
<organism evidence="2">
    <name type="scientific">Kwoniella bestiolae CBS 10118</name>
    <dbReference type="NCBI Taxonomy" id="1296100"/>
    <lineage>
        <taxon>Eukaryota</taxon>
        <taxon>Fungi</taxon>
        <taxon>Dikarya</taxon>
        <taxon>Basidiomycota</taxon>
        <taxon>Agaricomycotina</taxon>
        <taxon>Tremellomycetes</taxon>
        <taxon>Tremellales</taxon>
        <taxon>Cryptococcaceae</taxon>
        <taxon>Kwoniella</taxon>
    </lineage>
</organism>
<feature type="region of interest" description="Disordered" evidence="1">
    <location>
        <begin position="29"/>
        <end position="58"/>
    </location>
</feature>
<dbReference type="RefSeq" id="XP_019047111.1">
    <property type="nucleotide sequence ID" value="XM_019190363.1"/>
</dbReference>
<protein>
    <submittedName>
        <fullName evidence="2">Uncharacterized protein</fullName>
    </submittedName>
</protein>
<reference evidence="3" key="4">
    <citation type="submission" date="2024-02" db="EMBL/GenBank/DDBJ databases">
        <title>Comparative genomics of Cryptococcus and Kwoniella reveals pathogenesis evolution and contrasting modes of karyotype evolution via chromosome fusion or intercentromeric recombination.</title>
        <authorList>
            <person name="Coelho M.A."/>
            <person name="David-Palma M."/>
            <person name="Shea T."/>
            <person name="Bowers K."/>
            <person name="McGinley-Smith S."/>
            <person name="Mohammad A.W."/>
            <person name="Gnirke A."/>
            <person name="Yurkov A.M."/>
            <person name="Nowrousian M."/>
            <person name="Sun S."/>
            <person name="Cuomo C.A."/>
            <person name="Heitman J."/>
        </authorList>
    </citation>
    <scope>NUCLEOTIDE SEQUENCE</scope>
    <source>
        <strain evidence="3">CBS 10118</strain>
    </source>
</reference>
<keyword evidence="4" id="KW-1185">Reference proteome</keyword>